<evidence type="ECO:0000256" key="4">
    <source>
        <dbReference type="ARBA" id="ARBA00022837"/>
    </source>
</evidence>
<reference evidence="7 8" key="1">
    <citation type="submission" date="2023-01" db="EMBL/GenBank/DDBJ databases">
        <title>Vibrio sp. KJ40-1 sp.nov, isolated from marine algae.</title>
        <authorList>
            <person name="Butt M."/>
            <person name="Kim J.M.J."/>
            <person name="Jeon C.O.C."/>
        </authorList>
    </citation>
    <scope>NUCLEOTIDE SEQUENCE [LARGE SCALE GENOMIC DNA]</scope>
    <source>
        <strain evidence="7 8">KJ40-1</strain>
    </source>
</reference>
<evidence type="ECO:0000256" key="5">
    <source>
        <dbReference type="SAM" id="SignalP"/>
    </source>
</evidence>
<comment type="similarity">
    <text evidence="1">Belongs to the sulfatase family.</text>
</comment>
<protein>
    <submittedName>
        <fullName evidence="7">Arylsulfatase</fullName>
    </submittedName>
</protein>
<dbReference type="PROSITE" id="PS00523">
    <property type="entry name" value="SULFATASE_1"/>
    <property type="match status" value="1"/>
</dbReference>
<feature type="domain" description="Sulfatase N-terminal" evidence="6">
    <location>
        <begin position="33"/>
        <end position="441"/>
    </location>
</feature>
<dbReference type="Gene3D" id="3.40.720.10">
    <property type="entry name" value="Alkaline Phosphatase, subunit A"/>
    <property type="match status" value="1"/>
</dbReference>
<dbReference type="Pfam" id="PF00884">
    <property type="entry name" value="Sulfatase"/>
    <property type="match status" value="1"/>
</dbReference>
<dbReference type="Proteomes" id="UP001210678">
    <property type="component" value="Unassembled WGS sequence"/>
</dbReference>
<gene>
    <name evidence="7" type="ORF">PGX00_17175</name>
</gene>
<keyword evidence="2" id="KW-0479">Metal-binding</keyword>
<dbReference type="InterPro" id="IPR050738">
    <property type="entry name" value="Sulfatase"/>
</dbReference>
<dbReference type="InterPro" id="IPR000917">
    <property type="entry name" value="Sulfatase_N"/>
</dbReference>
<proteinExistence type="inferred from homology"/>
<sequence>MKLSKCTIAITAGLALFASVPAATVAASPVEQPNVVLILTDDMGYSDLSCFGGEIPTPNICELAENGSKLVDYYTNPMSAPTRSMLMTGVDNHKAGLGNMPPLMSANQLGQPGYEGILNNRVATVAEMLKEGGYSTYMAGKWHLGATPQSSPLGRGFTHSFAFTGGGISHFGDQLPLNPFEAPFFFYMEDGKRVDTLPADFYSTDFYTDQVVKYIGDTATDKPFFTYLAYTAPHDPLHAPDEWIAKFDDGRYDVGYDVIRKRRLENVKKLGLVAEDTPDVVNNKDYKPWDMLSEKEQKRSAKKMAIYAAMIANLDHNIGRLVQHLKDIGEYENTRFIYTHDNGTNPKPGSNYTGNVPKFFEQFDNSLENMGRPNSYVSYEAGWAEAGTTPFSFYKTTSGQGGVRVPLIISGSDIAVKGEFVESGNIHVTDITPTILDWANIEKPKTRNGVKLHEFSGRTLVPFLTGKEKQVRSEDEYIAIELNDYKLVIKGDYKLRAMSAAHIRTEGRDWKLFNIANDPAEQTDIAEKEPEKLAELVALYNEYATEVGIVDKDLAYPTMYHRQTWTIREGRLTENPDKK</sequence>
<organism evidence="7 8">
    <name type="scientific">Vibrio algarum</name>
    <dbReference type="NCBI Taxonomy" id="3020714"/>
    <lineage>
        <taxon>Bacteria</taxon>
        <taxon>Pseudomonadati</taxon>
        <taxon>Pseudomonadota</taxon>
        <taxon>Gammaproteobacteria</taxon>
        <taxon>Vibrionales</taxon>
        <taxon>Vibrionaceae</taxon>
        <taxon>Vibrio</taxon>
    </lineage>
</organism>
<name>A0ABT4YUM3_9VIBR</name>
<evidence type="ECO:0000256" key="3">
    <source>
        <dbReference type="ARBA" id="ARBA00022801"/>
    </source>
</evidence>
<dbReference type="RefSeq" id="WP_272138850.1">
    <property type="nucleotide sequence ID" value="NZ_JAQLOI010000003.1"/>
</dbReference>
<keyword evidence="3" id="KW-0378">Hydrolase</keyword>
<keyword evidence="4" id="KW-0106">Calcium</keyword>
<evidence type="ECO:0000313" key="8">
    <source>
        <dbReference type="Proteomes" id="UP001210678"/>
    </source>
</evidence>
<accession>A0ABT4YUM3</accession>
<dbReference type="Gene3D" id="3.30.1120.10">
    <property type="match status" value="1"/>
</dbReference>
<dbReference type="PROSITE" id="PS00149">
    <property type="entry name" value="SULFATASE_2"/>
    <property type="match status" value="1"/>
</dbReference>
<evidence type="ECO:0000256" key="1">
    <source>
        <dbReference type="ARBA" id="ARBA00008779"/>
    </source>
</evidence>
<keyword evidence="5" id="KW-0732">Signal</keyword>
<feature type="chain" id="PRO_5045136980" evidence="5">
    <location>
        <begin position="23"/>
        <end position="579"/>
    </location>
</feature>
<comment type="caution">
    <text evidence="7">The sequence shown here is derived from an EMBL/GenBank/DDBJ whole genome shotgun (WGS) entry which is preliminary data.</text>
</comment>
<evidence type="ECO:0000313" key="7">
    <source>
        <dbReference type="EMBL" id="MDB1125284.1"/>
    </source>
</evidence>
<keyword evidence="8" id="KW-1185">Reference proteome</keyword>
<evidence type="ECO:0000259" key="6">
    <source>
        <dbReference type="Pfam" id="PF00884"/>
    </source>
</evidence>
<dbReference type="SUPFAM" id="SSF53649">
    <property type="entry name" value="Alkaline phosphatase-like"/>
    <property type="match status" value="1"/>
</dbReference>
<feature type="signal peptide" evidence="5">
    <location>
        <begin position="1"/>
        <end position="22"/>
    </location>
</feature>
<dbReference type="CDD" id="cd16025">
    <property type="entry name" value="PAS_like"/>
    <property type="match status" value="1"/>
</dbReference>
<dbReference type="InterPro" id="IPR017850">
    <property type="entry name" value="Alkaline_phosphatase_core_sf"/>
</dbReference>
<dbReference type="PANTHER" id="PTHR42693:SF33">
    <property type="entry name" value="ARYLSULFATASE"/>
    <property type="match status" value="1"/>
</dbReference>
<dbReference type="EMBL" id="JAQLOI010000003">
    <property type="protein sequence ID" value="MDB1125284.1"/>
    <property type="molecule type" value="Genomic_DNA"/>
</dbReference>
<evidence type="ECO:0000256" key="2">
    <source>
        <dbReference type="ARBA" id="ARBA00022723"/>
    </source>
</evidence>
<dbReference type="PANTHER" id="PTHR42693">
    <property type="entry name" value="ARYLSULFATASE FAMILY MEMBER"/>
    <property type="match status" value="1"/>
</dbReference>
<dbReference type="InterPro" id="IPR024607">
    <property type="entry name" value="Sulfatase_CS"/>
</dbReference>